<comment type="caution">
    <text evidence="1">The sequence shown here is derived from an EMBL/GenBank/DDBJ whole genome shotgun (WGS) entry which is preliminary data.</text>
</comment>
<dbReference type="EMBL" id="JACRYL010000019">
    <property type="protein sequence ID" value="MBC6112349.1"/>
    <property type="molecule type" value="Genomic_DNA"/>
</dbReference>
<reference evidence="1 2" key="1">
    <citation type="submission" date="2020-08" db="EMBL/GenBank/DDBJ databases">
        <authorList>
            <person name="Sun Q."/>
            <person name="Inoue M."/>
        </authorList>
    </citation>
    <scope>NUCLEOTIDE SEQUENCE [LARGE SCALE GENOMIC DNA]</scope>
    <source>
        <strain evidence="1 2">CCM 8938</strain>
    </source>
</reference>
<evidence type="ECO:0000313" key="1">
    <source>
        <dbReference type="EMBL" id="MBC6112349.1"/>
    </source>
</evidence>
<protein>
    <submittedName>
        <fullName evidence="1">Uncharacterized protein</fullName>
    </submittedName>
</protein>
<evidence type="ECO:0000313" key="2">
    <source>
        <dbReference type="Proteomes" id="UP000652755"/>
    </source>
</evidence>
<dbReference type="Proteomes" id="UP000652755">
    <property type="component" value="Unassembled WGS sequence"/>
</dbReference>
<keyword evidence="2" id="KW-1185">Reference proteome</keyword>
<organism evidence="1 2">
    <name type="scientific">Pedobacter fastidiosus</name>
    <dbReference type="NCBI Taxonomy" id="2765361"/>
    <lineage>
        <taxon>Bacteria</taxon>
        <taxon>Pseudomonadati</taxon>
        <taxon>Bacteroidota</taxon>
        <taxon>Sphingobacteriia</taxon>
        <taxon>Sphingobacteriales</taxon>
        <taxon>Sphingobacteriaceae</taxon>
        <taxon>Pedobacter</taxon>
    </lineage>
</organism>
<dbReference type="RefSeq" id="WP_187072775.1">
    <property type="nucleotide sequence ID" value="NZ_JACRYL010000019.1"/>
</dbReference>
<proteinExistence type="predicted"/>
<sequence length="74" mass="8934">MKNQTENQAFETPAKKQEIENVSYQELLHEIRELSRKVNDIHRLHFPAPYLKKQKNLKEKFLAEIFVTPERNKK</sequence>
<name>A0ABR7KW65_9SPHI</name>
<accession>A0ABR7KW65</accession>
<gene>
    <name evidence="1" type="ORF">H7U22_18150</name>
</gene>